<keyword evidence="3" id="KW-0804">Transcription</keyword>
<evidence type="ECO:0000256" key="1">
    <source>
        <dbReference type="ARBA" id="ARBA00022814"/>
    </source>
</evidence>
<reference evidence="5" key="1">
    <citation type="submission" date="2019-11" db="EMBL/GenBank/DDBJ databases">
        <authorList>
            <person name="Feng L."/>
        </authorList>
    </citation>
    <scope>NUCLEOTIDE SEQUENCE</scope>
    <source>
        <strain evidence="5">ElimosumLFYP34</strain>
    </source>
</reference>
<dbReference type="Gene3D" id="3.30.70.940">
    <property type="entry name" value="NusG, N-terminal domain"/>
    <property type="match status" value="1"/>
</dbReference>
<sequence>MREIYVLQVMSGMELAVEEKLKHEGLTGTIIPMEERLERFRGDWITRKRLLMPGYVFVYIDMNTKEYYKAWNIPGVIRFLGAGRPSALSEDEKMQIFWLYGDGGLFKPSTIRGKPGGQIEVTDGPLVGHEKDIVKLDRHRKKAKVRMTFSGEPIELTVSAYFV</sequence>
<evidence type="ECO:0000259" key="4">
    <source>
        <dbReference type="SMART" id="SM00738"/>
    </source>
</evidence>
<evidence type="ECO:0000256" key="2">
    <source>
        <dbReference type="ARBA" id="ARBA00023015"/>
    </source>
</evidence>
<dbReference type="Pfam" id="PF02357">
    <property type="entry name" value="NusG"/>
    <property type="match status" value="1"/>
</dbReference>
<evidence type="ECO:0000256" key="3">
    <source>
        <dbReference type="ARBA" id="ARBA00023163"/>
    </source>
</evidence>
<dbReference type="AlphaFoldDB" id="A0A6N3FQX2"/>
<keyword evidence="1" id="KW-0889">Transcription antitermination</keyword>
<dbReference type="InterPro" id="IPR043425">
    <property type="entry name" value="NusG-like"/>
</dbReference>
<evidence type="ECO:0000313" key="5">
    <source>
        <dbReference type="EMBL" id="VYU54415.1"/>
    </source>
</evidence>
<accession>A0A6N3FQX2</accession>
<proteinExistence type="predicted"/>
<dbReference type="PANTHER" id="PTHR30265">
    <property type="entry name" value="RHO-INTERACTING TRANSCRIPTION TERMINATION FACTOR NUSG"/>
    <property type="match status" value="1"/>
</dbReference>
<dbReference type="SMART" id="SM00738">
    <property type="entry name" value="NGN"/>
    <property type="match status" value="1"/>
</dbReference>
<dbReference type="GO" id="GO:0006354">
    <property type="term" value="P:DNA-templated transcription elongation"/>
    <property type="evidence" value="ECO:0007669"/>
    <property type="project" value="InterPro"/>
</dbReference>
<feature type="domain" description="NusG-like N-terminal" evidence="4">
    <location>
        <begin position="1"/>
        <end position="100"/>
    </location>
</feature>
<name>A0A6N3FQX2_EUBLI</name>
<dbReference type="SUPFAM" id="SSF82679">
    <property type="entry name" value="N-utilization substance G protein NusG, N-terminal domain"/>
    <property type="match status" value="1"/>
</dbReference>
<dbReference type="InterPro" id="IPR006645">
    <property type="entry name" value="NGN-like_dom"/>
</dbReference>
<dbReference type="InterPro" id="IPR014722">
    <property type="entry name" value="Rib_uL2_dom2"/>
</dbReference>
<dbReference type="EMBL" id="CACRTR010000012">
    <property type="protein sequence ID" value="VYU54415.1"/>
    <property type="molecule type" value="Genomic_DNA"/>
</dbReference>
<dbReference type="PANTHER" id="PTHR30265:SF4">
    <property type="entry name" value="KOW MOTIF FAMILY PROTEIN, EXPRESSED"/>
    <property type="match status" value="1"/>
</dbReference>
<dbReference type="GO" id="GO:0031564">
    <property type="term" value="P:transcription antitermination"/>
    <property type="evidence" value="ECO:0007669"/>
    <property type="project" value="UniProtKB-KW"/>
</dbReference>
<keyword evidence="2" id="KW-0805">Transcription regulation</keyword>
<dbReference type="InterPro" id="IPR036735">
    <property type="entry name" value="NGN_dom_sf"/>
</dbReference>
<organism evidence="5">
    <name type="scientific">Eubacterium limosum</name>
    <dbReference type="NCBI Taxonomy" id="1736"/>
    <lineage>
        <taxon>Bacteria</taxon>
        <taxon>Bacillati</taxon>
        <taxon>Bacillota</taxon>
        <taxon>Clostridia</taxon>
        <taxon>Eubacteriales</taxon>
        <taxon>Eubacteriaceae</taxon>
        <taxon>Eubacterium</taxon>
    </lineage>
</organism>
<protein>
    <recommendedName>
        <fullName evidence="4">NusG-like N-terminal domain-containing protein</fullName>
    </recommendedName>
</protein>
<gene>
    <name evidence="5" type="ORF">ELLFYP34_00535</name>
</gene>
<dbReference type="Gene3D" id="2.30.30.30">
    <property type="match status" value="1"/>
</dbReference>